<dbReference type="PROSITE" id="PS01358">
    <property type="entry name" value="ZF_RANBP2_1"/>
    <property type="match status" value="1"/>
</dbReference>
<reference evidence="7" key="1">
    <citation type="submission" date="2021-01" db="EMBL/GenBank/DDBJ databases">
        <authorList>
            <person name="Corre E."/>
            <person name="Pelletier E."/>
            <person name="Niang G."/>
            <person name="Scheremetjew M."/>
            <person name="Finn R."/>
            <person name="Kale V."/>
            <person name="Holt S."/>
            <person name="Cochrane G."/>
            <person name="Meng A."/>
            <person name="Brown T."/>
            <person name="Cohen L."/>
        </authorList>
    </citation>
    <scope>NUCLEOTIDE SEQUENCE</scope>
    <source>
        <strain evidence="7">OF101</strain>
    </source>
</reference>
<feature type="domain" description="RanBP2-type" evidence="6">
    <location>
        <begin position="214"/>
        <end position="243"/>
    </location>
</feature>
<feature type="domain" description="RanBP2-type" evidence="6">
    <location>
        <begin position="261"/>
        <end position="289"/>
    </location>
</feature>
<dbReference type="PROSITE" id="PS50199">
    <property type="entry name" value="ZF_RANBP2_2"/>
    <property type="match status" value="2"/>
</dbReference>
<sequence length="289" mass="30093">MPRRSASRRASLLVGAVALVGVALPFDAIACFVPLLGGKANWRFNDWRTETDGVRGGASTASLKGVTDIGAEFSGKLEAAEGIGAPFAGMTLRAELLQAPLTGLKGLSVDVAESDGLEYSFLLKLRGAAAGAMHTFRFKPAGPGPLELPFADFVPMLRGRPAPQPQPPLNLERVEAIALQADGNTGQKEGPFSLTIRSMAGIPGSHVAPEPPARTTRWTCAACGTMNFKTSSVCTRCGESPAGLEAKRIAKAKAAAEIGAKPKKWTCTGCGAVNFPTFTECHKCGALKG</sequence>
<dbReference type="SUPFAM" id="SSF90209">
    <property type="entry name" value="Ran binding protein zinc finger-like"/>
    <property type="match status" value="2"/>
</dbReference>
<dbReference type="GO" id="GO:0051082">
    <property type="term" value="F:unfolded protein binding"/>
    <property type="evidence" value="ECO:0007669"/>
    <property type="project" value="TreeGrafter"/>
</dbReference>
<dbReference type="GO" id="GO:0008270">
    <property type="term" value="F:zinc ion binding"/>
    <property type="evidence" value="ECO:0007669"/>
    <property type="project" value="UniProtKB-KW"/>
</dbReference>
<dbReference type="GO" id="GO:0010257">
    <property type="term" value="P:NADH dehydrogenase complex assembly"/>
    <property type="evidence" value="ECO:0007669"/>
    <property type="project" value="TreeGrafter"/>
</dbReference>
<name>A0A7S1S4J7_ALECA</name>
<keyword evidence="3 5" id="KW-0863">Zinc-finger</keyword>
<dbReference type="Pfam" id="PF00641">
    <property type="entry name" value="Zn_ribbon_RanBP"/>
    <property type="match status" value="2"/>
</dbReference>
<dbReference type="Pfam" id="PF08547">
    <property type="entry name" value="CIA30"/>
    <property type="match status" value="1"/>
</dbReference>
<dbReference type="InterPro" id="IPR001876">
    <property type="entry name" value="Znf_RanBP2"/>
</dbReference>
<comment type="similarity">
    <text evidence="1">Belongs to the CIA30 family.</text>
</comment>
<dbReference type="SMART" id="SM00547">
    <property type="entry name" value="ZnF_RBZ"/>
    <property type="match status" value="2"/>
</dbReference>
<dbReference type="EMBL" id="HBGE01102810">
    <property type="protein sequence ID" value="CAD9184541.1"/>
    <property type="molecule type" value="Transcribed_RNA"/>
</dbReference>
<evidence type="ECO:0000256" key="1">
    <source>
        <dbReference type="ARBA" id="ARBA00007884"/>
    </source>
</evidence>
<dbReference type="InterPro" id="IPR039131">
    <property type="entry name" value="NDUFAF1"/>
</dbReference>
<protein>
    <recommendedName>
        <fullName evidence="6">RanBP2-type domain-containing protein</fullName>
    </recommendedName>
</protein>
<gene>
    <name evidence="7" type="ORF">ACAT0790_LOCUS61313</name>
</gene>
<evidence type="ECO:0000256" key="2">
    <source>
        <dbReference type="ARBA" id="ARBA00022723"/>
    </source>
</evidence>
<proteinExistence type="inferred from homology"/>
<evidence type="ECO:0000259" key="6">
    <source>
        <dbReference type="PROSITE" id="PS50199"/>
    </source>
</evidence>
<keyword evidence="4" id="KW-0862">Zinc</keyword>
<accession>A0A7S1S4J7</accession>
<dbReference type="InterPro" id="IPR036443">
    <property type="entry name" value="Znf_RanBP2_sf"/>
</dbReference>
<dbReference type="PANTHER" id="PTHR13194">
    <property type="entry name" value="COMPLEX I INTERMEDIATE-ASSOCIATED PROTEIN 30"/>
    <property type="match status" value="1"/>
</dbReference>
<evidence type="ECO:0000256" key="5">
    <source>
        <dbReference type="PROSITE-ProRule" id="PRU00322"/>
    </source>
</evidence>
<evidence type="ECO:0000313" key="7">
    <source>
        <dbReference type="EMBL" id="CAD9184541.1"/>
    </source>
</evidence>
<dbReference type="SUPFAM" id="SSF49785">
    <property type="entry name" value="Galactose-binding domain-like"/>
    <property type="match status" value="1"/>
</dbReference>
<keyword evidence="2" id="KW-0479">Metal-binding</keyword>
<evidence type="ECO:0000256" key="3">
    <source>
        <dbReference type="ARBA" id="ARBA00022771"/>
    </source>
</evidence>
<dbReference type="Gene3D" id="4.10.1060.10">
    <property type="entry name" value="Zinc finger, RanBP2-type"/>
    <property type="match status" value="2"/>
</dbReference>
<evidence type="ECO:0000256" key="4">
    <source>
        <dbReference type="ARBA" id="ARBA00022833"/>
    </source>
</evidence>
<organism evidence="7">
    <name type="scientific">Alexandrium catenella</name>
    <name type="common">Red tide dinoflagellate</name>
    <name type="synonym">Gonyaulax catenella</name>
    <dbReference type="NCBI Taxonomy" id="2925"/>
    <lineage>
        <taxon>Eukaryota</taxon>
        <taxon>Sar</taxon>
        <taxon>Alveolata</taxon>
        <taxon>Dinophyceae</taxon>
        <taxon>Gonyaulacales</taxon>
        <taxon>Pyrocystaceae</taxon>
        <taxon>Alexandrium</taxon>
    </lineage>
</organism>
<dbReference type="InterPro" id="IPR008979">
    <property type="entry name" value="Galactose-bd-like_sf"/>
</dbReference>
<dbReference type="InterPro" id="IPR013857">
    <property type="entry name" value="NADH-UbQ_OxRdtase-assoc_prot30"/>
</dbReference>
<dbReference type="PANTHER" id="PTHR13194:SF19">
    <property type="entry name" value="NAD(P)-BINDING ROSSMANN-FOLD SUPERFAMILY PROTEIN"/>
    <property type="match status" value="1"/>
</dbReference>
<dbReference type="AlphaFoldDB" id="A0A7S1S4J7"/>